<evidence type="ECO:0000313" key="3">
    <source>
        <dbReference type="Proteomes" id="UP000652219"/>
    </source>
</evidence>
<evidence type="ECO:0000256" key="1">
    <source>
        <dbReference type="SAM" id="MobiDB-lite"/>
    </source>
</evidence>
<reference evidence="2 3" key="1">
    <citation type="journal article" date="2020" name="Phytopathology">
        <title>Genome Sequence Resources of Colletotrichum truncatum, C. plurivorum, C. musicola, and C. sojae: Four Species Pathogenic to Soybean (Glycine max).</title>
        <authorList>
            <person name="Rogerio F."/>
            <person name="Boufleur T.R."/>
            <person name="Ciampi-Guillardi M."/>
            <person name="Sukno S.A."/>
            <person name="Thon M.R."/>
            <person name="Massola Junior N.S."/>
            <person name="Baroncelli R."/>
        </authorList>
    </citation>
    <scope>NUCLEOTIDE SEQUENCE [LARGE SCALE GENOMIC DNA]</scope>
    <source>
        <strain evidence="2 3">LFN0009</strain>
    </source>
</reference>
<feature type="region of interest" description="Disordered" evidence="1">
    <location>
        <begin position="196"/>
        <end position="227"/>
    </location>
</feature>
<gene>
    <name evidence="2" type="ORF">CSOJ01_06613</name>
</gene>
<accession>A0A8H6JB67</accession>
<dbReference type="Proteomes" id="UP000652219">
    <property type="component" value="Unassembled WGS sequence"/>
</dbReference>
<feature type="compositionally biased region" description="Basic and acidic residues" evidence="1">
    <location>
        <begin position="202"/>
        <end position="211"/>
    </location>
</feature>
<dbReference type="EMBL" id="WIGN01000094">
    <property type="protein sequence ID" value="KAF6809904.1"/>
    <property type="molecule type" value="Genomic_DNA"/>
</dbReference>
<keyword evidence="3" id="KW-1185">Reference proteome</keyword>
<proteinExistence type="predicted"/>
<name>A0A8H6JB67_9PEZI</name>
<sequence>MKSCKMALGFRNQPKKITKSNGGQAAWLNIAFCFYSSLDTSKSSTHGLQSSRWEARLMVDARDVISVMRKGFWFSPEHEVKESGCILPNTLPTVFKNTPWKHTRRYIFADPKMQWTAHLIVAAKDTADLASFEVPDLRLDQMYYAWANNKQGMMVYQYCAYMPERNFNTMHEGMPMDGLWPWPRTAAEFTNGDFGNMEEGYTDDKKGDNNRVVKGRQSYASTSSTLL</sequence>
<comment type="caution">
    <text evidence="2">The sequence shown here is derived from an EMBL/GenBank/DDBJ whole genome shotgun (WGS) entry which is preliminary data.</text>
</comment>
<protein>
    <submittedName>
        <fullName evidence="2">Uncharacterized protein</fullName>
    </submittedName>
</protein>
<dbReference type="AlphaFoldDB" id="A0A8H6JB67"/>
<feature type="compositionally biased region" description="Polar residues" evidence="1">
    <location>
        <begin position="218"/>
        <end position="227"/>
    </location>
</feature>
<organism evidence="2 3">
    <name type="scientific">Colletotrichum sojae</name>
    <dbReference type="NCBI Taxonomy" id="2175907"/>
    <lineage>
        <taxon>Eukaryota</taxon>
        <taxon>Fungi</taxon>
        <taxon>Dikarya</taxon>
        <taxon>Ascomycota</taxon>
        <taxon>Pezizomycotina</taxon>
        <taxon>Sordariomycetes</taxon>
        <taxon>Hypocreomycetidae</taxon>
        <taxon>Glomerellales</taxon>
        <taxon>Glomerellaceae</taxon>
        <taxon>Colletotrichum</taxon>
        <taxon>Colletotrichum orchidearum species complex</taxon>
    </lineage>
</organism>
<evidence type="ECO:0000313" key="2">
    <source>
        <dbReference type="EMBL" id="KAF6809904.1"/>
    </source>
</evidence>